<sequence length="295" mass="33030">MCTKWMVKTMQICKKSQYKAGVQEEARNKGAPPPTFEDEPAIPPVSEMDLFVELRLCIGVVPDLEITQGSGDTLGTLRLRLWSERWAMNPGVSSFLEYGILESGDFSCNPETMRPYLGPGGHGGTRRLSSRSLDHDWSPEAAAQGLYPLSKIIFKPPSPYRNPEVSSLDPEIFDWNLEVLEVEPRGSFLDPEIFDWNPEAIGEPGGPGVPWEPRIFAFVGTVLRLPRQDYYRYLFGFRILPLGSWPLSSSYVVFYFCRKSLTGLEGAGVGVMTQVPGFAAFRVWRSRILIAPCIS</sequence>
<accession>A0ABQ7AE44</accession>
<evidence type="ECO:0000313" key="2">
    <source>
        <dbReference type="Proteomes" id="UP000266723"/>
    </source>
</evidence>
<name>A0ABQ7AE44_BRACR</name>
<proteinExistence type="predicted"/>
<reference evidence="1 2" key="1">
    <citation type="journal article" date="2020" name="BMC Genomics">
        <title>Intraspecific diversification of the crop wild relative Brassica cretica Lam. using demographic model selection.</title>
        <authorList>
            <person name="Kioukis A."/>
            <person name="Michalopoulou V.A."/>
            <person name="Briers L."/>
            <person name="Pirintsos S."/>
            <person name="Studholme D.J."/>
            <person name="Pavlidis P."/>
            <person name="Sarris P.F."/>
        </authorList>
    </citation>
    <scope>NUCLEOTIDE SEQUENCE [LARGE SCALE GENOMIC DNA]</scope>
    <source>
        <strain evidence="2">cv. PFS-1207/04</strain>
    </source>
</reference>
<gene>
    <name evidence="1" type="ORF">DY000_02052835</name>
</gene>
<protein>
    <submittedName>
        <fullName evidence="1">Uncharacterized protein</fullName>
    </submittedName>
</protein>
<comment type="caution">
    <text evidence="1">The sequence shown here is derived from an EMBL/GenBank/DDBJ whole genome shotgun (WGS) entry which is preliminary data.</text>
</comment>
<evidence type="ECO:0000313" key="1">
    <source>
        <dbReference type="EMBL" id="KAF3495998.1"/>
    </source>
</evidence>
<organism evidence="1 2">
    <name type="scientific">Brassica cretica</name>
    <name type="common">Mustard</name>
    <dbReference type="NCBI Taxonomy" id="69181"/>
    <lineage>
        <taxon>Eukaryota</taxon>
        <taxon>Viridiplantae</taxon>
        <taxon>Streptophyta</taxon>
        <taxon>Embryophyta</taxon>
        <taxon>Tracheophyta</taxon>
        <taxon>Spermatophyta</taxon>
        <taxon>Magnoliopsida</taxon>
        <taxon>eudicotyledons</taxon>
        <taxon>Gunneridae</taxon>
        <taxon>Pentapetalae</taxon>
        <taxon>rosids</taxon>
        <taxon>malvids</taxon>
        <taxon>Brassicales</taxon>
        <taxon>Brassicaceae</taxon>
        <taxon>Brassiceae</taxon>
        <taxon>Brassica</taxon>
    </lineage>
</organism>
<dbReference type="Proteomes" id="UP000266723">
    <property type="component" value="Unassembled WGS sequence"/>
</dbReference>
<keyword evidence="2" id="KW-1185">Reference proteome</keyword>
<dbReference type="EMBL" id="QGKV02002055">
    <property type="protein sequence ID" value="KAF3495998.1"/>
    <property type="molecule type" value="Genomic_DNA"/>
</dbReference>